<dbReference type="EnsemblMetazoa" id="ASIC010951-RA">
    <property type="protein sequence ID" value="ASIC010951-PA"/>
    <property type="gene ID" value="ASIC010951"/>
</dbReference>
<dbReference type="Proteomes" id="UP000030765">
    <property type="component" value="Unassembled WGS sequence"/>
</dbReference>
<accession>A0A084VYW3</accession>
<feature type="region of interest" description="Disordered" evidence="1">
    <location>
        <begin position="1"/>
        <end position="60"/>
    </location>
</feature>
<dbReference type="VEuPathDB" id="VectorBase:ASIC010951"/>
<evidence type="ECO:0000313" key="3">
    <source>
        <dbReference type="EnsemblMetazoa" id="ASIC010951-PA"/>
    </source>
</evidence>
<proteinExistence type="predicted"/>
<name>A0A084VYW3_ANOSI</name>
<gene>
    <name evidence="2" type="ORF">ZHAS_00010951</name>
</gene>
<dbReference type="EMBL" id="KE525236">
    <property type="protein sequence ID" value="KFB43157.1"/>
    <property type="molecule type" value="Genomic_DNA"/>
</dbReference>
<dbReference type="EMBL" id="ATLV01018507">
    <property type="status" value="NOT_ANNOTATED_CDS"/>
    <property type="molecule type" value="Genomic_DNA"/>
</dbReference>
<evidence type="ECO:0000313" key="4">
    <source>
        <dbReference type="Proteomes" id="UP000030765"/>
    </source>
</evidence>
<organism evidence="2">
    <name type="scientific">Anopheles sinensis</name>
    <name type="common">Mosquito</name>
    <dbReference type="NCBI Taxonomy" id="74873"/>
    <lineage>
        <taxon>Eukaryota</taxon>
        <taxon>Metazoa</taxon>
        <taxon>Ecdysozoa</taxon>
        <taxon>Arthropoda</taxon>
        <taxon>Hexapoda</taxon>
        <taxon>Insecta</taxon>
        <taxon>Pterygota</taxon>
        <taxon>Neoptera</taxon>
        <taxon>Endopterygota</taxon>
        <taxon>Diptera</taxon>
        <taxon>Nematocera</taxon>
        <taxon>Culicoidea</taxon>
        <taxon>Culicidae</taxon>
        <taxon>Anophelinae</taxon>
        <taxon>Anopheles</taxon>
    </lineage>
</organism>
<feature type="compositionally biased region" description="Polar residues" evidence="1">
    <location>
        <begin position="23"/>
        <end position="39"/>
    </location>
</feature>
<dbReference type="AlphaFoldDB" id="A0A084VYW3"/>
<sequence length="200" mass="22519">MKSPTRPQAGHTTRSAFRWPMQSDDQSMTVGDFNWQRSSVAEDGEGRRRDQHRRQYVSRDQPSPAVHGILAVVRCWHGLAAIKTLEPRTYTRSSAWLEFLFFLASRIFPLPLPFQSNQLVGSSQSGAGGVGQVEADSPAAGYFPAKIQAGRRVCKGHLYAVRRIRVNAIKFMGDREHYLIFLNWLPCRNASYAGCISARH</sequence>
<evidence type="ECO:0000313" key="2">
    <source>
        <dbReference type="EMBL" id="KFB43157.1"/>
    </source>
</evidence>
<protein>
    <submittedName>
        <fullName evidence="2 3">Amino acid/amide ABC transporter membrane protein 1, HAAT family</fullName>
    </submittedName>
</protein>
<evidence type="ECO:0000256" key="1">
    <source>
        <dbReference type="SAM" id="MobiDB-lite"/>
    </source>
</evidence>
<reference evidence="3" key="2">
    <citation type="submission" date="2020-05" db="UniProtKB">
        <authorList>
            <consortium name="EnsemblMetazoa"/>
        </authorList>
    </citation>
    <scope>IDENTIFICATION</scope>
</reference>
<keyword evidence="4" id="KW-1185">Reference proteome</keyword>
<reference evidence="2 4" key="1">
    <citation type="journal article" date="2014" name="BMC Genomics">
        <title>Genome sequence of Anopheles sinensis provides insight into genetics basis of mosquito competence for malaria parasites.</title>
        <authorList>
            <person name="Zhou D."/>
            <person name="Zhang D."/>
            <person name="Ding G."/>
            <person name="Shi L."/>
            <person name="Hou Q."/>
            <person name="Ye Y."/>
            <person name="Xu Y."/>
            <person name="Zhou H."/>
            <person name="Xiong C."/>
            <person name="Li S."/>
            <person name="Yu J."/>
            <person name="Hong S."/>
            <person name="Yu X."/>
            <person name="Zou P."/>
            <person name="Chen C."/>
            <person name="Chang X."/>
            <person name="Wang W."/>
            <person name="Lv Y."/>
            <person name="Sun Y."/>
            <person name="Ma L."/>
            <person name="Shen B."/>
            <person name="Zhu C."/>
        </authorList>
    </citation>
    <scope>NUCLEOTIDE SEQUENCE [LARGE SCALE GENOMIC DNA]</scope>
</reference>